<gene>
    <name evidence="2" type="ORF">LWI29_031801</name>
</gene>
<sequence>MNRKKSFWKLINVIKLGFVLIRVKLDLKGFDFGGSIGTYDQAVWKSTPTMLKIFWPVSNLINQLNYNDIELSCSGSFKEKKKGNEIESYLLLALRRAELLGEACIEERIWRDSKRYPVKSTSLDALVGLDLVLQFVHLDFGCSTGVCFLAALLDMLFQHQALARRQYRECACVFVKLLASY</sequence>
<evidence type="ECO:0000313" key="3">
    <source>
        <dbReference type="Proteomes" id="UP001168877"/>
    </source>
</evidence>
<accession>A0AA39SNK8</accession>
<proteinExistence type="predicted"/>
<dbReference type="EMBL" id="JAUESC010000380">
    <property type="protein sequence ID" value="KAK0593145.1"/>
    <property type="molecule type" value="Genomic_DNA"/>
</dbReference>
<dbReference type="Proteomes" id="UP001168877">
    <property type="component" value="Unassembled WGS sequence"/>
</dbReference>
<keyword evidence="1" id="KW-0732">Signal</keyword>
<evidence type="ECO:0000313" key="2">
    <source>
        <dbReference type="EMBL" id="KAK0593145.1"/>
    </source>
</evidence>
<protein>
    <submittedName>
        <fullName evidence="2">Uncharacterized protein</fullName>
    </submittedName>
</protein>
<evidence type="ECO:0000256" key="1">
    <source>
        <dbReference type="SAM" id="SignalP"/>
    </source>
</evidence>
<comment type="caution">
    <text evidence="2">The sequence shown here is derived from an EMBL/GenBank/DDBJ whole genome shotgun (WGS) entry which is preliminary data.</text>
</comment>
<name>A0AA39SNK8_ACESA</name>
<feature type="chain" id="PRO_5041415150" evidence="1">
    <location>
        <begin position="22"/>
        <end position="181"/>
    </location>
</feature>
<reference evidence="2" key="1">
    <citation type="journal article" date="2022" name="Plant J.">
        <title>Strategies of tolerance reflected in two North American maple genomes.</title>
        <authorList>
            <person name="McEvoy S.L."/>
            <person name="Sezen U.U."/>
            <person name="Trouern-Trend A."/>
            <person name="McMahon S.M."/>
            <person name="Schaberg P.G."/>
            <person name="Yang J."/>
            <person name="Wegrzyn J.L."/>
            <person name="Swenson N.G."/>
        </authorList>
    </citation>
    <scope>NUCLEOTIDE SEQUENCE</scope>
    <source>
        <strain evidence="2">NS2018</strain>
    </source>
</reference>
<keyword evidence="3" id="KW-1185">Reference proteome</keyword>
<feature type="signal peptide" evidence="1">
    <location>
        <begin position="1"/>
        <end position="21"/>
    </location>
</feature>
<reference evidence="2" key="2">
    <citation type="submission" date="2023-06" db="EMBL/GenBank/DDBJ databases">
        <authorList>
            <person name="Swenson N.G."/>
            <person name="Wegrzyn J.L."/>
            <person name="Mcevoy S.L."/>
        </authorList>
    </citation>
    <scope>NUCLEOTIDE SEQUENCE</scope>
    <source>
        <strain evidence="2">NS2018</strain>
        <tissue evidence="2">Leaf</tissue>
    </source>
</reference>
<dbReference type="AlphaFoldDB" id="A0AA39SNK8"/>
<organism evidence="2 3">
    <name type="scientific">Acer saccharum</name>
    <name type="common">Sugar maple</name>
    <dbReference type="NCBI Taxonomy" id="4024"/>
    <lineage>
        <taxon>Eukaryota</taxon>
        <taxon>Viridiplantae</taxon>
        <taxon>Streptophyta</taxon>
        <taxon>Embryophyta</taxon>
        <taxon>Tracheophyta</taxon>
        <taxon>Spermatophyta</taxon>
        <taxon>Magnoliopsida</taxon>
        <taxon>eudicotyledons</taxon>
        <taxon>Gunneridae</taxon>
        <taxon>Pentapetalae</taxon>
        <taxon>rosids</taxon>
        <taxon>malvids</taxon>
        <taxon>Sapindales</taxon>
        <taxon>Sapindaceae</taxon>
        <taxon>Hippocastanoideae</taxon>
        <taxon>Acereae</taxon>
        <taxon>Acer</taxon>
    </lineage>
</organism>